<evidence type="ECO:0000256" key="5">
    <source>
        <dbReference type="ARBA" id="ARBA00023033"/>
    </source>
</evidence>
<dbReference type="SUPFAM" id="SSF51905">
    <property type="entry name" value="FAD/NAD(P)-binding domain"/>
    <property type="match status" value="1"/>
</dbReference>
<comment type="caution">
    <text evidence="7">The sequence shown here is derived from an EMBL/GenBank/DDBJ whole genome shotgun (WGS) entry which is preliminary data.</text>
</comment>
<dbReference type="InterPro" id="IPR002938">
    <property type="entry name" value="FAD-bd"/>
</dbReference>
<dbReference type="EMBL" id="JBANRG010000005">
    <property type="protein sequence ID" value="KAK7466178.1"/>
    <property type="molecule type" value="Genomic_DNA"/>
</dbReference>
<proteinExistence type="inferred from homology"/>
<dbReference type="Proteomes" id="UP001498398">
    <property type="component" value="Unassembled WGS sequence"/>
</dbReference>
<keyword evidence="2" id="KW-0285">Flavoprotein</keyword>
<dbReference type="PANTHER" id="PTHR13789:SF309">
    <property type="entry name" value="PUTATIVE (AFU_ORTHOLOGUE AFUA_6G14510)-RELATED"/>
    <property type="match status" value="1"/>
</dbReference>
<comment type="similarity">
    <text evidence="1">Belongs to the paxM FAD-dependent monooxygenase family.</text>
</comment>
<accession>A0ABR1JRJ3</accession>
<reference evidence="7 8" key="1">
    <citation type="submission" date="2024-01" db="EMBL/GenBank/DDBJ databases">
        <title>A draft genome for the cacao thread blight pathogen Marasmiellus scandens.</title>
        <authorList>
            <person name="Baruah I.K."/>
            <person name="Leung J."/>
            <person name="Bukari Y."/>
            <person name="Amoako-Attah I."/>
            <person name="Meinhardt L.W."/>
            <person name="Bailey B.A."/>
            <person name="Cohen S.P."/>
        </authorList>
    </citation>
    <scope>NUCLEOTIDE SEQUENCE [LARGE SCALE GENOMIC DNA]</scope>
    <source>
        <strain evidence="7 8">GH-19</strain>
    </source>
</reference>
<dbReference type="Pfam" id="PF01494">
    <property type="entry name" value="FAD_binding_3"/>
    <property type="match status" value="1"/>
</dbReference>
<dbReference type="PRINTS" id="PR00420">
    <property type="entry name" value="RNGMNOXGNASE"/>
</dbReference>
<evidence type="ECO:0000256" key="4">
    <source>
        <dbReference type="ARBA" id="ARBA00023002"/>
    </source>
</evidence>
<keyword evidence="8" id="KW-1185">Reference proteome</keyword>
<keyword evidence="5" id="KW-0503">Monooxygenase</keyword>
<protein>
    <recommendedName>
        <fullName evidence="6">FAD-binding domain-containing protein</fullName>
    </recommendedName>
</protein>
<evidence type="ECO:0000313" key="7">
    <source>
        <dbReference type="EMBL" id="KAK7466178.1"/>
    </source>
</evidence>
<evidence type="ECO:0000259" key="6">
    <source>
        <dbReference type="Pfam" id="PF01494"/>
    </source>
</evidence>
<dbReference type="PANTHER" id="PTHR13789">
    <property type="entry name" value="MONOOXYGENASE"/>
    <property type="match status" value="1"/>
</dbReference>
<name>A0ABR1JRJ3_9AGAR</name>
<organism evidence="7 8">
    <name type="scientific">Marasmiellus scandens</name>
    <dbReference type="NCBI Taxonomy" id="2682957"/>
    <lineage>
        <taxon>Eukaryota</taxon>
        <taxon>Fungi</taxon>
        <taxon>Dikarya</taxon>
        <taxon>Basidiomycota</taxon>
        <taxon>Agaricomycotina</taxon>
        <taxon>Agaricomycetes</taxon>
        <taxon>Agaricomycetidae</taxon>
        <taxon>Agaricales</taxon>
        <taxon>Marasmiineae</taxon>
        <taxon>Omphalotaceae</taxon>
        <taxon>Marasmiellus</taxon>
    </lineage>
</organism>
<keyword evidence="4" id="KW-0560">Oxidoreductase</keyword>
<dbReference type="Gene3D" id="3.50.50.60">
    <property type="entry name" value="FAD/NAD(P)-binding domain"/>
    <property type="match status" value="1"/>
</dbReference>
<dbReference type="InterPro" id="IPR050493">
    <property type="entry name" value="FAD-dep_Monooxygenase_BioMet"/>
</dbReference>
<evidence type="ECO:0000313" key="8">
    <source>
        <dbReference type="Proteomes" id="UP001498398"/>
    </source>
</evidence>
<keyword evidence="3" id="KW-0274">FAD</keyword>
<evidence type="ECO:0000256" key="1">
    <source>
        <dbReference type="ARBA" id="ARBA00007992"/>
    </source>
</evidence>
<sequence>MFPSYADHILHFGIVGGSISGLSAAYWLRRAGHIVTIIEKHPIQVFQDQKYGGLRIPPNITRLFKKIDGMEDTFQKKGSLNEGTLFYQEETGEVVGRTLFEEELMADLGSKYYRVPYSDLWNHLYEFCKACDVRFKFDFQVARATFGNPGKEVPKITSTAGEEFHCDVIIGADGHNSTIREMILPDLLHDEDSSDSDELDESSKAAHFPNIEEWVTFSIPLDKVKNDSDLNFLTQHYFGVMWMGDGVAHFSGIEGNDQYVINVFYPFRRFGSDDMDWDSTEPIPVSAEEIEGTECVPLCV</sequence>
<dbReference type="InterPro" id="IPR036188">
    <property type="entry name" value="FAD/NAD-bd_sf"/>
</dbReference>
<evidence type="ECO:0000256" key="2">
    <source>
        <dbReference type="ARBA" id="ARBA00022630"/>
    </source>
</evidence>
<evidence type="ECO:0000256" key="3">
    <source>
        <dbReference type="ARBA" id="ARBA00022827"/>
    </source>
</evidence>
<gene>
    <name evidence="7" type="ORF">VKT23_004899</name>
</gene>
<feature type="domain" description="FAD-binding" evidence="6">
    <location>
        <begin position="14"/>
        <end position="186"/>
    </location>
</feature>